<keyword evidence="5" id="KW-0479">Metal-binding</keyword>
<dbReference type="Pfam" id="PF00245">
    <property type="entry name" value="Alk_phosphatase"/>
    <property type="match status" value="1"/>
</dbReference>
<comment type="caution">
    <text evidence="11">The sequence shown here is derived from an EMBL/GenBank/DDBJ whole genome shotgun (WGS) entry which is preliminary data.</text>
</comment>
<evidence type="ECO:0000256" key="8">
    <source>
        <dbReference type="ARBA" id="ARBA00022842"/>
    </source>
</evidence>
<evidence type="ECO:0000256" key="9">
    <source>
        <dbReference type="RuleBase" id="RU003946"/>
    </source>
</evidence>
<dbReference type="Gene3D" id="2.150.10.10">
    <property type="entry name" value="Serralysin-like metalloprotease, C-terminal"/>
    <property type="match status" value="1"/>
</dbReference>
<comment type="cofactor">
    <cofactor evidence="2">
        <name>Zn(2+)</name>
        <dbReference type="ChEBI" id="CHEBI:29105"/>
    </cofactor>
</comment>
<dbReference type="SUPFAM" id="SSF53649">
    <property type="entry name" value="Alkaline phosphatase-like"/>
    <property type="match status" value="1"/>
</dbReference>
<dbReference type="InterPro" id="IPR018299">
    <property type="entry name" value="Alkaline_phosphatase_AS"/>
</dbReference>
<organism evidence="11 12">
    <name type="scientific">Muricoccus vinaceus</name>
    <dbReference type="NCBI Taxonomy" id="424704"/>
    <lineage>
        <taxon>Bacteria</taxon>
        <taxon>Pseudomonadati</taxon>
        <taxon>Pseudomonadota</taxon>
        <taxon>Alphaproteobacteria</taxon>
        <taxon>Acetobacterales</taxon>
        <taxon>Roseomonadaceae</taxon>
        <taxon>Muricoccus</taxon>
    </lineage>
</organism>
<dbReference type="CDD" id="cd16012">
    <property type="entry name" value="ALP"/>
    <property type="match status" value="1"/>
</dbReference>
<dbReference type="RefSeq" id="WP_377053889.1">
    <property type="nucleotide sequence ID" value="NZ_JBHLVZ010000073.1"/>
</dbReference>
<accession>A0ABV6IWE9</accession>
<dbReference type="InterPro" id="IPR042085">
    <property type="entry name" value="Ap_crown"/>
</dbReference>
<sequence>MPNATDTTQNVAVSTAASGRAPILAKNVIFLLPDGFGPAADTGYRWFKGEGAAEPIWNQYLKARVETGSADNPVTDSAASATAYATGVKTYNGGIGVDAAGNEVPSVLDMASQAGKATGIVSTAAIWDASPAAFAASNVDRGNAGEITQEYIDNNELDVILGGGRAAFGDDTDQDGQTTIQEARAHGFDYITTGAELAGYDGDKLLGLFNDQDLVAPIGGGSTGERPNGEPSLAEMTQAALNVLENDTDGFFLFVEEEGTDTWGHADDAGAVFNAAASFEQAWQVARDYAEAHPDTLIVSVADHETGGMTLELNNVRLPTLYQSFKATYEQIGTAILEGVTVLGSGADQATINGAVNTIVSDLTGGAVTLTDAEIGAILGAADEDAAYAALAETLNARGGIDFSTTGHTAVDVPLYAFGPGAELFNGVIDNTAVAGQVAQAMGLSLSEEPTDPNGDGSIRGTTGDDRLSGTDEDDTIRGVAGNDRLDGRAGDDQLIGGQGDDRLDGRTGDDRLNGGAGEDRLNGQNGDDRLVGGAGDDRLDGGAGDDRLMGDAGDDRLAGGDGDDRLTGGAGADRLEGGDGDDVFIFAQGSGSDRVMDFVSGEDSMRFEGGLFADFDALTSASEQIGGDLLISLDDGGQIRIGSFALSALNQGDFLFV</sequence>
<keyword evidence="8" id="KW-0460">Magnesium</keyword>
<comment type="similarity">
    <text evidence="3 9">Belongs to the alkaline phosphatase family.</text>
</comment>
<evidence type="ECO:0000256" key="5">
    <source>
        <dbReference type="ARBA" id="ARBA00022723"/>
    </source>
</evidence>
<evidence type="ECO:0000256" key="7">
    <source>
        <dbReference type="ARBA" id="ARBA00022833"/>
    </source>
</evidence>
<feature type="region of interest" description="Disordered" evidence="10">
    <location>
        <begin position="445"/>
        <end position="567"/>
    </location>
</feature>
<dbReference type="PROSITE" id="PS00330">
    <property type="entry name" value="HEMOLYSIN_CALCIUM"/>
    <property type="match status" value="3"/>
</dbReference>
<dbReference type="InterPro" id="IPR001952">
    <property type="entry name" value="Alkaline_phosphatase"/>
</dbReference>
<dbReference type="PANTHER" id="PTHR11596:SF5">
    <property type="entry name" value="ALKALINE PHOSPHATASE"/>
    <property type="match status" value="1"/>
</dbReference>
<dbReference type="Pfam" id="PF00353">
    <property type="entry name" value="HemolysinCabind"/>
    <property type="match status" value="3"/>
</dbReference>
<comment type="cofactor">
    <cofactor evidence="1">
        <name>Mg(2+)</name>
        <dbReference type="ChEBI" id="CHEBI:18420"/>
    </cofactor>
</comment>
<dbReference type="Gene3D" id="1.10.1200.140">
    <property type="entry name" value="Alkaline phosphatase, crown domain"/>
    <property type="match status" value="1"/>
</dbReference>
<evidence type="ECO:0000256" key="4">
    <source>
        <dbReference type="ARBA" id="ARBA00022553"/>
    </source>
</evidence>
<dbReference type="Gene3D" id="3.40.720.10">
    <property type="entry name" value="Alkaline Phosphatase, subunit A"/>
    <property type="match status" value="1"/>
</dbReference>
<keyword evidence="4" id="KW-0597">Phosphoprotein</keyword>
<protein>
    <submittedName>
        <fullName evidence="11">Alkaline phosphatase</fullName>
        <ecNumber evidence="11">3.1.3.1</ecNumber>
    </submittedName>
</protein>
<keyword evidence="12" id="KW-1185">Reference proteome</keyword>
<dbReference type="PROSITE" id="PS00123">
    <property type="entry name" value="ALKALINE_PHOSPHATASE"/>
    <property type="match status" value="1"/>
</dbReference>
<dbReference type="EMBL" id="JBHLVZ010000073">
    <property type="protein sequence ID" value="MFC0387948.1"/>
    <property type="molecule type" value="Genomic_DNA"/>
</dbReference>
<dbReference type="GO" id="GO:0004035">
    <property type="term" value="F:alkaline phosphatase activity"/>
    <property type="evidence" value="ECO:0007669"/>
    <property type="project" value="UniProtKB-EC"/>
</dbReference>
<keyword evidence="6 11" id="KW-0378">Hydrolase</keyword>
<dbReference type="PANTHER" id="PTHR11596">
    <property type="entry name" value="ALKALINE PHOSPHATASE"/>
    <property type="match status" value="1"/>
</dbReference>
<evidence type="ECO:0000313" key="11">
    <source>
        <dbReference type="EMBL" id="MFC0387948.1"/>
    </source>
</evidence>
<reference evidence="11 12" key="1">
    <citation type="submission" date="2024-09" db="EMBL/GenBank/DDBJ databases">
        <authorList>
            <person name="Sun Q."/>
            <person name="Mori K."/>
        </authorList>
    </citation>
    <scope>NUCLEOTIDE SEQUENCE [LARGE SCALE GENOMIC DNA]</scope>
    <source>
        <strain evidence="11 12">CCM 7468</strain>
    </source>
</reference>
<evidence type="ECO:0000256" key="10">
    <source>
        <dbReference type="SAM" id="MobiDB-lite"/>
    </source>
</evidence>
<evidence type="ECO:0000256" key="6">
    <source>
        <dbReference type="ARBA" id="ARBA00022801"/>
    </source>
</evidence>
<dbReference type="InterPro" id="IPR001343">
    <property type="entry name" value="Hemolysn_Ca-bd"/>
</dbReference>
<evidence type="ECO:0000256" key="3">
    <source>
        <dbReference type="ARBA" id="ARBA00005984"/>
    </source>
</evidence>
<feature type="compositionally biased region" description="Basic and acidic residues" evidence="10">
    <location>
        <begin position="500"/>
        <end position="567"/>
    </location>
</feature>
<evidence type="ECO:0000313" key="12">
    <source>
        <dbReference type="Proteomes" id="UP001589789"/>
    </source>
</evidence>
<evidence type="ECO:0000256" key="1">
    <source>
        <dbReference type="ARBA" id="ARBA00001946"/>
    </source>
</evidence>
<dbReference type="SUPFAM" id="SSF51120">
    <property type="entry name" value="beta-Roll"/>
    <property type="match status" value="2"/>
</dbReference>
<dbReference type="InterPro" id="IPR011049">
    <property type="entry name" value="Serralysin-like_metalloprot_C"/>
</dbReference>
<dbReference type="InterPro" id="IPR018511">
    <property type="entry name" value="Hemolysin-typ_Ca-bd_CS"/>
</dbReference>
<dbReference type="Proteomes" id="UP001589789">
    <property type="component" value="Unassembled WGS sequence"/>
</dbReference>
<dbReference type="SMART" id="SM00098">
    <property type="entry name" value="alkPPc"/>
    <property type="match status" value="1"/>
</dbReference>
<proteinExistence type="inferred from homology"/>
<name>A0ABV6IWE9_9PROT</name>
<gene>
    <name evidence="11" type="ORF">ACFFIC_20735</name>
</gene>
<dbReference type="PRINTS" id="PR00313">
    <property type="entry name" value="CABNDNGRPT"/>
</dbReference>
<dbReference type="InterPro" id="IPR017850">
    <property type="entry name" value="Alkaline_phosphatase_core_sf"/>
</dbReference>
<dbReference type="EC" id="3.1.3.1" evidence="11"/>
<evidence type="ECO:0000256" key="2">
    <source>
        <dbReference type="ARBA" id="ARBA00001947"/>
    </source>
</evidence>
<keyword evidence="7" id="KW-0862">Zinc</keyword>
<dbReference type="PRINTS" id="PR00113">
    <property type="entry name" value="ALKPHPHTASE"/>
</dbReference>